<dbReference type="AlphaFoldDB" id="A0A9P5S6J9"/>
<feature type="region of interest" description="Disordered" evidence="1">
    <location>
        <begin position="134"/>
        <end position="184"/>
    </location>
</feature>
<sequence>MSNPPVAIDPAHILAYLASTTSNYPQDSQFLRTFHCLHPTISTAPSPANSNDSPLRLYIVQQPAPAKHRRSYVEIKDLRALCGRDPATGLAVSVSDASATGGQGTGMSDLKDSVLVMRRIPEAPVLTAETLACLPGSDGSVAGSGTSGSDSMRGDGSSNAGDDTSSSLADDEMTGGNGGHASSGGRMELSKMLLGADHVASWMSNNTLAYLDMCLSMGHSDHSDGSDTASPPPSSDSSPNNAPAQSIPEVCDYESDGGVGDCYDDEGEESNDNEAESEETREGKRPRHSTTITTASDINPHQTLPPWIGIDFKRIMAMKKDKRLSTRRVIR</sequence>
<dbReference type="EMBL" id="JAAAUQ010000113">
    <property type="protein sequence ID" value="KAF9154497.1"/>
    <property type="molecule type" value="Genomic_DNA"/>
</dbReference>
<keyword evidence="3" id="KW-1185">Reference proteome</keyword>
<gene>
    <name evidence="2" type="ORF">BG015_000784</name>
</gene>
<proteinExistence type="predicted"/>
<feature type="region of interest" description="Disordered" evidence="1">
    <location>
        <begin position="220"/>
        <end position="304"/>
    </location>
</feature>
<dbReference type="OrthoDB" id="2415173at2759"/>
<dbReference type="Proteomes" id="UP000748756">
    <property type="component" value="Unassembled WGS sequence"/>
</dbReference>
<reference evidence="2" key="1">
    <citation type="journal article" date="2020" name="Fungal Divers.">
        <title>Resolving the Mortierellaceae phylogeny through synthesis of multi-gene phylogenetics and phylogenomics.</title>
        <authorList>
            <person name="Vandepol N."/>
            <person name="Liber J."/>
            <person name="Desiro A."/>
            <person name="Na H."/>
            <person name="Kennedy M."/>
            <person name="Barry K."/>
            <person name="Grigoriev I.V."/>
            <person name="Miller A.N."/>
            <person name="O'Donnell K."/>
            <person name="Stajich J.E."/>
            <person name="Bonito G."/>
        </authorList>
    </citation>
    <scope>NUCLEOTIDE SEQUENCE</scope>
    <source>
        <strain evidence="2">NRRL 6426</strain>
    </source>
</reference>
<organism evidence="2 3">
    <name type="scientific">Linnemannia schmuckeri</name>
    <dbReference type="NCBI Taxonomy" id="64567"/>
    <lineage>
        <taxon>Eukaryota</taxon>
        <taxon>Fungi</taxon>
        <taxon>Fungi incertae sedis</taxon>
        <taxon>Mucoromycota</taxon>
        <taxon>Mortierellomycotina</taxon>
        <taxon>Mortierellomycetes</taxon>
        <taxon>Mortierellales</taxon>
        <taxon>Mortierellaceae</taxon>
        <taxon>Linnemannia</taxon>
    </lineage>
</organism>
<evidence type="ECO:0000313" key="3">
    <source>
        <dbReference type="Proteomes" id="UP000748756"/>
    </source>
</evidence>
<feature type="compositionally biased region" description="Polar residues" evidence="1">
    <location>
        <begin position="159"/>
        <end position="168"/>
    </location>
</feature>
<accession>A0A9P5S6J9</accession>
<feature type="compositionally biased region" description="Low complexity" evidence="1">
    <location>
        <begin position="143"/>
        <end position="158"/>
    </location>
</feature>
<comment type="caution">
    <text evidence="2">The sequence shown here is derived from an EMBL/GenBank/DDBJ whole genome shotgun (WGS) entry which is preliminary data.</text>
</comment>
<evidence type="ECO:0000256" key="1">
    <source>
        <dbReference type="SAM" id="MobiDB-lite"/>
    </source>
</evidence>
<protein>
    <submittedName>
        <fullName evidence="2">Uncharacterized protein</fullName>
    </submittedName>
</protein>
<feature type="compositionally biased region" description="Polar residues" evidence="1">
    <location>
        <begin position="289"/>
        <end position="302"/>
    </location>
</feature>
<evidence type="ECO:0000313" key="2">
    <source>
        <dbReference type="EMBL" id="KAF9154497.1"/>
    </source>
</evidence>
<feature type="compositionally biased region" description="Acidic residues" evidence="1">
    <location>
        <begin position="262"/>
        <end position="277"/>
    </location>
</feature>
<name>A0A9P5S6J9_9FUNG</name>
<feature type="compositionally biased region" description="Low complexity" evidence="1">
    <location>
        <begin position="235"/>
        <end position="246"/>
    </location>
</feature>